<dbReference type="Proteomes" id="UP000054823">
    <property type="component" value="Unassembled WGS sequence"/>
</dbReference>
<dbReference type="Gene3D" id="3.90.1720.10">
    <property type="entry name" value="endopeptidase domain like (from Nostoc punctiforme)"/>
    <property type="match status" value="1"/>
</dbReference>
<dbReference type="InterPro" id="IPR038765">
    <property type="entry name" value="Papain-like_cys_pep_sf"/>
</dbReference>
<proteinExistence type="predicted"/>
<reference evidence="1 2" key="1">
    <citation type="submission" date="2015-09" db="EMBL/GenBank/DDBJ databases">
        <authorList>
            <consortium name="Swine Surveillance"/>
        </authorList>
    </citation>
    <scope>NUCLEOTIDE SEQUENCE [LARGE SCALE GENOMIC DNA]</scope>
    <source>
        <strain evidence="1 2">CECT 7688</strain>
    </source>
</reference>
<accession>A0A0P1ETD4</accession>
<dbReference type="RefSeq" id="WP_058240662.1">
    <property type="nucleotide sequence ID" value="NZ_CYPW01000027.1"/>
</dbReference>
<name>A0A0P1ETD4_9RHOB</name>
<gene>
    <name evidence="1" type="ORF">SHM7688_02965</name>
</gene>
<evidence type="ECO:0000313" key="1">
    <source>
        <dbReference type="EMBL" id="CUH53511.1"/>
    </source>
</evidence>
<dbReference type="SUPFAM" id="SSF54001">
    <property type="entry name" value="Cysteine proteinases"/>
    <property type="match status" value="1"/>
</dbReference>
<keyword evidence="2" id="KW-1185">Reference proteome</keyword>
<sequence>MSGSALPQLAAGDLIFAAIGEDDNLISAVVEGHRGARLNHVGIVIDQDDALCVLEAIDPVVRLTSLEEYAARSHCAHARPRLLFARLSAPYQVLIPAALEFGLGRLGLPYDPYYSSSSEALYCSELILEMFCHANGGAALFPNTPLSFRDTQSGELMPEWVAHYAEVGQEVPEGAPGSHPGGLSRDGRLQVYRVEGNIPGFNR</sequence>
<dbReference type="EMBL" id="CYPW01000027">
    <property type="protein sequence ID" value="CUH53511.1"/>
    <property type="molecule type" value="Genomic_DNA"/>
</dbReference>
<evidence type="ECO:0000313" key="2">
    <source>
        <dbReference type="Proteomes" id="UP000054823"/>
    </source>
</evidence>
<protein>
    <submittedName>
        <fullName evidence="1">Uncharacterized protein</fullName>
    </submittedName>
</protein>
<dbReference type="OrthoDB" id="195541at2"/>
<dbReference type="InterPro" id="IPR024453">
    <property type="entry name" value="Peptidase_C92"/>
</dbReference>
<organism evidence="1 2">
    <name type="scientific">Shimia marina</name>
    <dbReference type="NCBI Taxonomy" id="321267"/>
    <lineage>
        <taxon>Bacteria</taxon>
        <taxon>Pseudomonadati</taxon>
        <taxon>Pseudomonadota</taxon>
        <taxon>Alphaproteobacteria</taxon>
        <taxon>Rhodobacterales</taxon>
        <taxon>Roseobacteraceae</taxon>
    </lineage>
</organism>
<dbReference type="AlphaFoldDB" id="A0A0P1ETD4"/>
<dbReference type="Pfam" id="PF05708">
    <property type="entry name" value="Peptidase_C92"/>
    <property type="match status" value="1"/>
</dbReference>
<dbReference type="STRING" id="321267.SHM7688_02965"/>